<dbReference type="Proteomes" id="UP000265140">
    <property type="component" value="Chromosome 20"/>
</dbReference>
<reference evidence="6" key="4">
    <citation type="submission" date="2025-09" db="UniProtKB">
        <authorList>
            <consortium name="Ensembl"/>
        </authorList>
    </citation>
    <scope>IDENTIFICATION</scope>
</reference>
<reference evidence="7" key="1">
    <citation type="journal article" date="2014" name="PLoS ONE">
        <title>The genome and linkage map of the northern pike (Esox lucius): conserved synteny revealed between the salmonid sister group and the Neoteleostei.</title>
        <authorList>
            <person name="Rondeau E.B."/>
            <person name="Minkley D.R."/>
            <person name="Leong J.S."/>
            <person name="Messmer A.M."/>
            <person name="Jantzen J.R."/>
            <person name="von Schalburg K.R."/>
            <person name="Lemon C."/>
            <person name="Bird N.H."/>
            <person name="Koop B.F."/>
        </authorList>
    </citation>
    <scope>NUCLEOTIDE SEQUENCE</scope>
</reference>
<accession>A0A3P8XZW7</accession>
<dbReference type="InterPro" id="IPR029063">
    <property type="entry name" value="SAM-dependent_MTases_sf"/>
</dbReference>
<dbReference type="SUPFAM" id="SSF53335">
    <property type="entry name" value="S-adenosyl-L-methionine-dependent methyltransferases"/>
    <property type="match status" value="1"/>
</dbReference>
<dbReference type="AlphaFoldDB" id="A0A3P8XZW7"/>
<reference evidence="6" key="3">
    <citation type="submission" date="2025-08" db="UniProtKB">
        <authorList>
            <consortium name="Ensembl"/>
        </authorList>
    </citation>
    <scope>IDENTIFICATION</scope>
</reference>
<evidence type="ECO:0000313" key="6">
    <source>
        <dbReference type="Ensembl" id="ENSELUP00000009390.1"/>
    </source>
</evidence>
<reference evidence="6" key="2">
    <citation type="submission" date="2020-02" db="EMBL/GenBank/DDBJ databases">
        <title>Esox lucius (northern pike) genome, fEsoLuc1, primary haplotype.</title>
        <authorList>
            <person name="Myers G."/>
            <person name="Karagic N."/>
            <person name="Meyer A."/>
            <person name="Pippel M."/>
            <person name="Reichard M."/>
            <person name="Winkler S."/>
            <person name="Tracey A."/>
            <person name="Sims Y."/>
            <person name="Howe K."/>
            <person name="Rhie A."/>
            <person name="Formenti G."/>
            <person name="Durbin R."/>
            <person name="Fedrigo O."/>
            <person name="Jarvis E.D."/>
        </authorList>
    </citation>
    <scope>NUCLEOTIDE SEQUENCE [LARGE SCALE GENOMIC DNA]</scope>
</reference>
<dbReference type="FunFam" id="3.40.50.150:FF:000118">
    <property type="entry name" value="Histamine N-methyltransferase"/>
    <property type="match status" value="1"/>
</dbReference>
<evidence type="ECO:0000256" key="1">
    <source>
        <dbReference type="ARBA" id="ARBA00011245"/>
    </source>
</evidence>
<dbReference type="GO" id="GO:0032259">
    <property type="term" value="P:methylation"/>
    <property type="evidence" value="ECO:0007669"/>
    <property type="project" value="UniProtKB-KW"/>
</dbReference>
<keyword evidence="3" id="KW-0808">Transferase</keyword>
<proteinExistence type="predicted"/>
<organism evidence="6 7">
    <name type="scientific">Esox lucius</name>
    <name type="common">Northern pike</name>
    <dbReference type="NCBI Taxonomy" id="8010"/>
    <lineage>
        <taxon>Eukaryota</taxon>
        <taxon>Metazoa</taxon>
        <taxon>Chordata</taxon>
        <taxon>Craniata</taxon>
        <taxon>Vertebrata</taxon>
        <taxon>Euteleostomi</taxon>
        <taxon>Actinopterygii</taxon>
        <taxon>Neopterygii</taxon>
        <taxon>Teleostei</taxon>
        <taxon>Protacanthopterygii</taxon>
        <taxon>Esociformes</taxon>
        <taxon>Esocidae</taxon>
        <taxon>Esox</taxon>
    </lineage>
</organism>
<dbReference type="Gene3D" id="3.40.50.150">
    <property type="entry name" value="Vaccinia Virus protein VP39"/>
    <property type="match status" value="1"/>
</dbReference>
<dbReference type="Ensembl" id="ENSELUT00000003935.3">
    <property type="protein sequence ID" value="ENSELUP00000009390.1"/>
    <property type="gene ID" value="ENSELUG00000009969.3"/>
</dbReference>
<keyword evidence="2" id="KW-0489">Methyltransferase</keyword>
<dbReference type="PROSITE" id="PS51597">
    <property type="entry name" value="SAM_HNMT"/>
    <property type="match status" value="1"/>
</dbReference>
<evidence type="ECO:0008006" key="8">
    <source>
        <dbReference type="Google" id="ProtNLM"/>
    </source>
</evidence>
<dbReference type="GO" id="GO:0008170">
    <property type="term" value="F:N-methyltransferase activity"/>
    <property type="evidence" value="ECO:0007669"/>
    <property type="project" value="InterPro"/>
</dbReference>
<dbReference type="InterPro" id="IPR016673">
    <property type="entry name" value="HHMT-like"/>
</dbReference>
<dbReference type="OrthoDB" id="5984880at2759"/>
<feature type="binding site" evidence="5">
    <location>
        <position position="279"/>
    </location>
    <ligand>
        <name>substrate</name>
    </ligand>
</feature>
<protein>
    <recommendedName>
        <fullName evidence="8">Histamine N-methyltransferase</fullName>
    </recommendedName>
</protein>
<comment type="subunit">
    <text evidence="1">Monomer.</text>
</comment>
<evidence type="ECO:0000256" key="3">
    <source>
        <dbReference type="ARBA" id="ARBA00022679"/>
    </source>
</evidence>
<dbReference type="STRING" id="8010.ENSELUP00000009390"/>
<evidence type="ECO:0000313" key="7">
    <source>
        <dbReference type="Proteomes" id="UP000265140"/>
    </source>
</evidence>
<dbReference type="InParanoid" id="A0A3P8XZW7"/>
<evidence type="ECO:0000256" key="5">
    <source>
        <dbReference type="PIRSR" id="PIRSR016616-2"/>
    </source>
</evidence>
<dbReference type="PIRSF" id="PIRSF016616">
    <property type="entry name" value="HHMT"/>
    <property type="match status" value="1"/>
</dbReference>
<dbReference type="Bgee" id="ENSELUG00000009969">
    <property type="expression patterns" value="Expressed in liver and 6 other cell types or tissues"/>
</dbReference>
<feature type="binding site" evidence="5">
    <location>
        <position position="25"/>
    </location>
    <ligand>
        <name>substrate</name>
    </ligand>
</feature>
<evidence type="ECO:0000256" key="4">
    <source>
        <dbReference type="ARBA" id="ARBA00022691"/>
    </source>
</evidence>
<dbReference type="KEGG" id="els:105009038"/>
<dbReference type="OMA" id="GGWDTLW"/>
<dbReference type="GeneTree" id="ENSGT00390000002862"/>
<name>A0A3P8XZW7_ESOLU</name>
<keyword evidence="7" id="KW-1185">Reference proteome</keyword>
<sequence length="288" mass="33111">MSEKPPGYEGRNLLGFQFYLKHSEEHKVIQGFVDRVLPGEINRIAQRKSQVDILGVGSGGGEIDAYILSIMKSKLPATPLSADIVEPSIELSDHFKALVRRTPSLQKIPFSWHTMTCEDYEKQVKEKGNMKRFDFIHMIQMLYYVNDYPRTIQFFHSLLKDNSKLLIVHEAETSGWDTLWKTYRDELCTKTISDYKSAGDIKVHLDQLGLKYDEHLIPRTLDITACFTKGDDMGELLLDFMTEQDHFYQSLTPELQAGILDLLRNRCSTEIDGRILFDNSLTCLLVHS</sequence>
<keyword evidence="4" id="KW-0949">S-adenosyl-L-methionine</keyword>
<evidence type="ECO:0000256" key="2">
    <source>
        <dbReference type="ARBA" id="ARBA00022603"/>
    </source>
</evidence>
<dbReference type="Pfam" id="PF13489">
    <property type="entry name" value="Methyltransf_23"/>
    <property type="match status" value="1"/>
</dbReference>
<gene>
    <name evidence="6" type="primary">HNMT</name>
</gene>